<feature type="region of interest" description="Disordered" evidence="1">
    <location>
        <begin position="321"/>
        <end position="349"/>
    </location>
</feature>
<reference evidence="4 5" key="1">
    <citation type="submission" date="2019-07" db="EMBL/GenBank/DDBJ databases">
        <title>Whole genome shotgun sequence of Adhaeribacter aerolatus NBRC 106133.</title>
        <authorList>
            <person name="Hosoyama A."/>
            <person name="Uohara A."/>
            <person name="Ohji S."/>
            <person name="Ichikawa N."/>
        </authorList>
    </citation>
    <scope>NUCLEOTIDE SEQUENCE [LARGE SCALE GENOMIC DNA]</scope>
    <source>
        <strain evidence="4 5">NBRC 106133</strain>
    </source>
</reference>
<keyword evidence="4" id="KW-0540">Nuclease</keyword>
<dbReference type="EMBL" id="BJYS01000003">
    <property type="protein sequence ID" value="GEO03086.1"/>
    <property type="molecule type" value="Genomic_DNA"/>
</dbReference>
<dbReference type="InterPro" id="IPR036691">
    <property type="entry name" value="Endo/exonu/phosph_ase_sf"/>
</dbReference>
<dbReference type="RefSeq" id="WP_146895117.1">
    <property type="nucleotide sequence ID" value="NZ_BJYS01000003.1"/>
</dbReference>
<dbReference type="SUPFAM" id="SSF56219">
    <property type="entry name" value="DNase I-like"/>
    <property type="match status" value="1"/>
</dbReference>
<dbReference type="OrthoDB" id="9796594at2"/>
<dbReference type="Proteomes" id="UP000321532">
    <property type="component" value="Unassembled WGS sequence"/>
</dbReference>
<keyword evidence="2" id="KW-1133">Transmembrane helix</keyword>
<dbReference type="GO" id="GO:0004519">
    <property type="term" value="F:endonuclease activity"/>
    <property type="evidence" value="ECO:0007669"/>
    <property type="project" value="UniProtKB-KW"/>
</dbReference>
<keyword evidence="2" id="KW-0812">Transmembrane</keyword>
<sequence length="349" mass="40648">MKLALEVFGSIMIVFSFLPLIKSTYWWIRVLDFPRPQIAFFLVVILGSYLYLYGATTLPEKIFLFLLGLALVNEVLHFYKFTILYPVEALRSNLKAPKNTFSIMISNVRMSNIHYNRFLKLVRENDPDILLINEPDHKWAQEISELDTVYAFSIKCPLENTYGMMFYSKFKLLNEEIRFLVEEGIPSFYAIVELPTGKMFDFYTVHPQPPHIDKNTDTREGELLQVARMAKASRYASIVAGDLNDVAWSHSTNLFRKISGLLDPRIGRGFYNTYNALIPFFRYSLDHIFYDPAFRLIRLKRLRGFGSDHFPILIRLSYEPQEADEHDPPKANSEEKAEAQELIENVKEN</sequence>
<organism evidence="4 5">
    <name type="scientific">Adhaeribacter aerolatus</name>
    <dbReference type="NCBI Taxonomy" id="670289"/>
    <lineage>
        <taxon>Bacteria</taxon>
        <taxon>Pseudomonadati</taxon>
        <taxon>Bacteroidota</taxon>
        <taxon>Cytophagia</taxon>
        <taxon>Cytophagales</taxon>
        <taxon>Hymenobacteraceae</taxon>
        <taxon>Adhaeribacter</taxon>
    </lineage>
</organism>
<feature type="transmembrane region" description="Helical" evidence="2">
    <location>
        <begin position="38"/>
        <end position="55"/>
    </location>
</feature>
<feature type="domain" description="Endonuclease/exonuclease/phosphatase" evidence="3">
    <location>
        <begin position="107"/>
        <end position="309"/>
    </location>
</feature>
<accession>A0A512ATP4</accession>
<evidence type="ECO:0000313" key="4">
    <source>
        <dbReference type="EMBL" id="GEO03086.1"/>
    </source>
</evidence>
<feature type="compositionally biased region" description="Basic and acidic residues" evidence="1">
    <location>
        <begin position="326"/>
        <end position="349"/>
    </location>
</feature>
<keyword evidence="4" id="KW-0255">Endonuclease</keyword>
<feature type="transmembrane region" description="Helical" evidence="2">
    <location>
        <begin position="7"/>
        <end position="26"/>
    </location>
</feature>
<keyword evidence="5" id="KW-1185">Reference proteome</keyword>
<comment type="caution">
    <text evidence="4">The sequence shown here is derived from an EMBL/GenBank/DDBJ whole genome shotgun (WGS) entry which is preliminary data.</text>
</comment>
<dbReference type="AlphaFoldDB" id="A0A512ATP4"/>
<dbReference type="Gene3D" id="3.60.10.10">
    <property type="entry name" value="Endonuclease/exonuclease/phosphatase"/>
    <property type="match status" value="1"/>
</dbReference>
<gene>
    <name evidence="4" type="ORF">AAE02nite_07500</name>
</gene>
<evidence type="ECO:0000259" key="3">
    <source>
        <dbReference type="Pfam" id="PF03372"/>
    </source>
</evidence>
<evidence type="ECO:0000256" key="1">
    <source>
        <dbReference type="SAM" id="MobiDB-lite"/>
    </source>
</evidence>
<dbReference type="Pfam" id="PF03372">
    <property type="entry name" value="Exo_endo_phos"/>
    <property type="match status" value="1"/>
</dbReference>
<evidence type="ECO:0000256" key="2">
    <source>
        <dbReference type="SAM" id="Phobius"/>
    </source>
</evidence>
<feature type="transmembrane region" description="Helical" evidence="2">
    <location>
        <begin position="62"/>
        <end position="79"/>
    </location>
</feature>
<evidence type="ECO:0000313" key="5">
    <source>
        <dbReference type="Proteomes" id="UP000321532"/>
    </source>
</evidence>
<name>A0A512ATP4_9BACT</name>
<protein>
    <submittedName>
        <fullName evidence="4">Endonuclease</fullName>
    </submittedName>
</protein>
<keyword evidence="2" id="KW-0472">Membrane</keyword>
<dbReference type="InterPro" id="IPR005135">
    <property type="entry name" value="Endo/exonuclease/phosphatase"/>
</dbReference>
<proteinExistence type="predicted"/>
<keyword evidence="4" id="KW-0378">Hydrolase</keyword>